<dbReference type="GO" id="GO:0004767">
    <property type="term" value="F:sphingomyelin phosphodiesterase activity"/>
    <property type="evidence" value="ECO:0007669"/>
    <property type="project" value="InterPro"/>
</dbReference>
<evidence type="ECO:0000256" key="1">
    <source>
        <dbReference type="ARBA" id="ARBA00022729"/>
    </source>
</evidence>
<dbReference type="SUPFAM" id="SSF56219">
    <property type="entry name" value="DNase I-like"/>
    <property type="match status" value="1"/>
</dbReference>
<dbReference type="eggNOG" id="COG3568">
    <property type="taxonomic scope" value="Bacteria"/>
</dbReference>
<feature type="chain" id="PRO_5003166684" description="Endonuclease/exonuclease/phosphatase domain-containing protein" evidence="3">
    <location>
        <begin position="21"/>
        <end position="456"/>
    </location>
</feature>
<dbReference type="AlphaFoldDB" id="E3BHE1"/>
<feature type="domain" description="Endonuclease/exonuclease/phosphatase" evidence="4">
    <location>
        <begin position="189"/>
        <end position="416"/>
    </location>
</feature>
<dbReference type="Proteomes" id="UP000002943">
    <property type="component" value="Unassembled WGS sequence"/>
</dbReference>
<dbReference type="RefSeq" id="WP_009600391.1">
    <property type="nucleotide sequence ID" value="NZ_AEIU01000056.1"/>
</dbReference>
<keyword evidence="1 3" id="KW-0732">Signal</keyword>
<dbReference type="Pfam" id="PF03372">
    <property type="entry name" value="Exo_endo_phos"/>
    <property type="match status" value="1"/>
</dbReference>
<proteinExistence type="predicted"/>
<dbReference type="InterPro" id="IPR036691">
    <property type="entry name" value="Endo/exonu/phosph_ase_sf"/>
</dbReference>
<dbReference type="OrthoDB" id="338539at2"/>
<dbReference type="GO" id="GO:0005576">
    <property type="term" value="C:extracellular region"/>
    <property type="evidence" value="ECO:0007669"/>
    <property type="project" value="InterPro"/>
</dbReference>
<organism evidence="5 6">
    <name type="scientific">Vibrio caribbeanicus ATCC BAA-2122</name>
    <dbReference type="NCBI Taxonomy" id="796620"/>
    <lineage>
        <taxon>Bacteria</taxon>
        <taxon>Pseudomonadati</taxon>
        <taxon>Pseudomonadota</taxon>
        <taxon>Gammaproteobacteria</taxon>
        <taxon>Vibrionales</taxon>
        <taxon>Vibrionaceae</taxon>
        <taxon>Vibrio</taxon>
    </lineage>
</organism>
<evidence type="ECO:0000256" key="3">
    <source>
        <dbReference type="SAM" id="SignalP"/>
    </source>
</evidence>
<reference evidence="5 6" key="1">
    <citation type="journal article" date="2012" name="Int. J. Syst. Evol. Microbiol.">
        <title>Vibrio caribbeanicus sp. nov., isolated from the marine sponge Scleritoderma cyanea.</title>
        <authorList>
            <person name="Hoffmann M."/>
            <person name="Monday S.R."/>
            <person name="Allard M.W."/>
            <person name="Strain E.A."/>
            <person name="Whittaker P."/>
            <person name="Naum M."/>
            <person name="McCarthy P.J."/>
            <person name="Lopez J.V."/>
            <person name="Fischer M."/>
            <person name="Brown E.W."/>
        </authorList>
    </citation>
    <scope>NUCLEOTIDE SEQUENCE [LARGE SCALE GENOMIC DNA]</scope>
    <source>
        <strain evidence="5 6">ATCC BAA-2122</strain>
    </source>
</reference>
<name>E3BHE1_9VIBR</name>
<keyword evidence="2" id="KW-0378">Hydrolase</keyword>
<sequence>MTRKLIMVALLWLMAFQSMATSAYYINRTDSPIRVSLITDTTAPVEEGNQYHLPEHNPQGVLVIQPYQKVKLATFNRYYGIENGAIYNYYFHVSRQNEEGEWYWTSETPLAQLKFEGHGAGTHLSYGYKDMNLKTDYDPYVVKLHDQNGNHTEYGMKAIYTSGFDDVEFVIAEHHVPMPEERSNAISVGTYNLWMIPAVSSDITERANLMEHSLSGYDVLALQEAFASDRDALFDSLSREYPYKTDVVGGDSMAMYDGGVVTLSRYPILETDAIIFNHCSGTDCHADKGIVYTKIDKNGQIYNIFNTHLASFSTPEAKRLRRLQLGLLRTFMLTKQIPSNEVVIFAGDFNIDKNSDFLEYLLMLATLEVDPPAYDGHREATFDPTINRYARANYSGGETVEYLDYVLVSSEHLRARKNINTVQLKQRVSYATWDDWHLSDHFAVNGEFEFDPIETE</sequence>
<evidence type="ECO:0000313" key="5">
    <source>
        <dbReference type="EMBL" id="EFP97529.1"/>
    </source>
</evidence>
<dbReference type="Gene3D" id="3.60.10.10">
    <property type="entry name" value="Endonuclease/exonuclease/phosphatase"/>
    <property type="match status" value="1"/>
</dbReference>
<dbReference type="InterPro" id="IPR017766">
    <property type="entry name" value="Sphingomyelinase/PLipase_C"/>
</dbReference>
<evidence type="ECO:0000259" key="4">
    <source>
        <dbReference type="Pfam" id="PF03372"/>
    </source>
</evidence>
<evidence type="ECO:0000313" key="6">
    <source>
        <dbReference type="Proteomes" id="UP000002943"/>
    </source>
</evidence>
<keyword evidence="6" id="KW-1185">Reference proteome</keyword>
<dbReference type="PANTHER" id="PTHR16320:SF23">
    <property type="entry name" value="SPHINGOMYELINASE C 1"/>
    <property type="match status" value="1"/>
</dbReference>
<dbReference type="EMBL" id="AEIU01000056">
    <property type="protein sequence ID" value="EFP97529.1"/>
    <property type="molecule type" value="Genomic_DNA"/>
</dbReference>
<dbReference type="InterPro" id="IPR005135">
    <property type="entry name" value="Endo/exonuclease/phosphatase"/>
</dbReference>
<dbReference type="InterPro" id="IPR038772">
    <property type="entry name" value="Sph/SMPD2-like"/>
</dbReference>
<dbReference type="PANTHER" id="PTHR16320">
    <property type="entry name" value="SPHINGOMYELINASE FAMILY MEMBER"/>
    <property type="match status" value="1"/>
</dbReference>
<protein>
    <recommendedName>
        <fullName evidence="4">Endonuclease/exonuclease/phosphatase domain-containing protein</fullName>
    </recommendedName>
</protein>
<comment type="caution">
    <text evidence="5">The sequence shown here is derived from an EMBL/GenBank/DDBJ whole genome shotgun (WGS) entry which is preliminary data.</text>
</comment>
<dbReference type="CDD" id="cd09078">
    <property type="entry name" value="nSMase"/>
    <property type="match status" value="1"/>
</dbReference>
<dbReference type="STRING" id="796620.VIBC2010_09642"/>
<feature type="signal peptide" evidence="3">
    <location>
        <begin position="1"/>
        <end position="20"/>
    </location>
</feature>
<accession>E3BHE1</accession>
<evidence type="ECO:0000256" key="2">
    <source>
        <dbReference type="ARBA" id="ARBA00022801"/>
    </source>
</evidence>
<gene>
    <name evidence="5" type="ORF">VIBC2010_09642</name>
</gene>